<gene>
    <name evidence="3" type="primary">LOC106555064</name>
</gene>
<dbReference type="PANTHER" id="PTHR47615:SF1">
    <property type="entry name" value="COILED-COIL DOMAIN-CONTAINING PROTEIN 158"/>
    <property type="match status" value="1"/>
</dbReference>
<name>A0A6I9YYC5_9SAUR</name>
<dbReference type="GeneID" id="106555064"/>
<dbReference type="OrthoDB" id="10072099at2759"/>
<reference evidence="3" key="1">
    <citation type="submission" date="2025-08" db="UniProtKB">
        <authorList>
            <consortium name="RefSeq"/>
        </authorList>
    </citation>
    <scope>IDENTIFICATION</scope>
</reference>
<dbReference type="Proteomes" id="UP000504617">
    <property type="component" value="Unplaced"/>
</dbReference>
<dbReference type="AlphaFoldDB" id="A0A6I9YYC5"/>
<proteinExistence type="predicted"/>
<dbReference type="Pfam" id="PF15921">
    <property type="entry name" value="CCDC158"/>
    <property type="match status" value="1"/>
</dbReference>
<sequence length="226" mass="25163">MPSKLKYAKEDPLRDLKQLLQELRSTIDEIPSAILPTAESDSDPDLSTTLESAVRDLPSEVTRGQEAYSREALTLHTADLEGQESAFPFTSSVSQLSARYTSSKKPSFEDRYKDRSPVHSLLTAPLDDLKAAPAPCFERRSSLKKNSSPPEVTTTTTSRSVSFSTSASIQTGESSENACRKLQNKMENLQNLVESMQLKNQAMSTMIRCQEKKIEQAKEKEKKLSK</sequence>
<dbReference type="KEGG" id="tsr:106555064"/>
<evidence type="ECO:0000256" key="1">
    <source>
        <dbReference type="SAM" id="MobiDB-lite"/>
    </source>
</evidence>
<feature type="compositionally biased region" description="Low complexity" evidence="1">
    <location>
        <begin position="147"/>
        <end position="168"/>
    </location>
</feature>
<evidence type="ECO:0000313" key="3">
    <source>
        <dbReference type="RefSeq" id="XP_013929307.1"/>
    </source>
</evidence>
<feature type="region of interest" description="Disordered" evidence="1">
    <location>
        <begin position="137"/>
        <end position="176"/>
    </location>
</feature>
<keyword evidence="2" id="KW-1185">Reference proteome</keyword>
<dbReference type="InterPro" id="IPR031809">
    <property type="entry name" value="CCDC158"/>
</dbReference>
<protein>
    <submittedName>
        <fullName evidence="3">Coiled-coil domain-containing protein 158-like</fullName>
    </submittedName>
</protein>
<accession>A0A6I9YYC5</accession>
<evidence type="ECO:0000313" key="2">
    <source>
        <dbReference type="Proteomes" id="UP000504617"/>
    </source>
</evidence>
<dbReference type="RefSeq" id="XP_013929307.1">
    <property type="nucleotide sequence ID" value="XM_014073832.1"/>
</dbReference>
<dbReference type="PANTHER" id="PTHR47615">
    <property type="entry name" value="COILED-COIL DOMAIN-CONTAINING PROTEIN 158"/>
    <property type="match status" value="1"/>
</dbReference>
<organism evidence="2 3">
    <name type="scientific">Thamnophis sirtalis</name>
    <dbReference type="NCBI Taxonomy" id="35019"/>
    <lineage>
        <taxon>Eukaryota</taxon>
        <taxon>Metazoa</taxon>
        <taxon>Chordata</taxon>
        <taxon>Craniata</taxon>
        <taxon>Vertebrata</taxon>
        <taxon>Euteleostomi</taxon>
        <taxon>Lepidosauria</taxon>
        <taxon>Squamata</taxon>
        <taxon>Bifurcata</taxon>
        <taxon>Unidentata</taxon>
        <taxon>Episquamata</taxon>
        <taxon>Toxicofera</taxon>
        <taxon>Serpentes</taxon>
        <taxon>Colubroidea</taxon>
        <taxon>Colubridae</taxon>
        <taxon>Natricinae</taxon>
        <taxon>Thamnophis</taxon>
    </lineage>
</organism>